<dbReference type="STRING" id="303698.A0A1V6TA15"/>
<feature type="DNA-binding region" description="Homeobox" evidence="5">
    <location>
        <begin position="229"/>
        <end position="291"/>
    </location>
</feature>
<sequence length="609" mass="68574">MESNVPSDSRPPRHSPHPLPESEFPGMLDASMADAWLHENPQADWNALDDFFFCSSDQTDLQWSQLMGIDSLESSTANQLEDYSSQHHDAADELVRAERGDLETIHDTFPLQNLSNVPQWLDGAYRPATPCSHCRRHRLQCLILRTTSANPNPVTSCSSCVALFRECSLAKGEKRLPSRFETFSPVLGHLHGLPENAEYGVGGGQKNLTENNSVTPHQDVKLNLEPTAERKESKQFLRKGARVLREWFYQNQEYPYPSEAQRDQLSQETGFSQKRVSTWFANARRRQKQKIQSSKQTSNSRSRAGSPLITSTLSSLTPMERWKASPPEDEPVPESAIQDAISLGIANAEYAVDPFHFDGSAMDLFNFDETSSHLPSSVSSFGSRASETSESVSSAWSHQSGDSNLPFPLLPNTSSTRRGRGKRSSTTDNQYQCTFCTSSFRKRHDWARHEKSVHFQLDSWICTPNFNELHQLYANSISECPFCDAPYPTPAHWDEHEFHICAEKPVAGRSFSRKDYLWQHLRKFHACTKVPAGDLDAWKGSGGNVQSRCGFCHQTLPTWPSRAEHLAAHFKQGARMEQWQGDWGLDATCLGNLRNAVLPSRRSLISEST</sequence>
<evidence type="ECO:0000256" key="5">
    <source>
        <dbReference type="PROSITE-ProRule" id="PRU00108"/>
    </source>
</evidence>
<evidence type="ECO:0000256" key="2">
    <source>
        <dbReference type="ARBA" id="ARBA00023155"/>
    </source>
</evidence>
<protein>
    <recommendedName>
        <fullName evidence="11">Homeobox domain-containing protein</fullName>
    </recommendedName>
</protein>
<dbReference type="PROSITE" id="PS50071">
    <property type="entry name" value="HOMEOBOX_2"/>
    <property type="match status" value="1"/>
</dbReference>
<feature type="domain" description="C2H2-type" evidence="8">
    <location>
        <begin position="431"/>
        <end position="454"/>
    </location>
</feature>
<evidence type="ECO:0000313" key="9">
    <source>
        <dbReference type="EMBL" id="OQE22986.1"/>
    </source>
</evidence>
<keyword evidence="1 5" id="KW-0238">DNA-binding</keyword>
<feature type="region of interest" description="Disordered" evidence="6">
    <location>
        <begin position="392"/>
        <end position="428"/>
    </location>
</feature>
<proteinExistence type="predicted"/>
<evidence type="ECO:0008006" key="11">
    <source>
        <dbReference type="Google" id="ProtNLM"/>
    </source>
</evidence>
<dbReference type="Pfam" id="PF05920">
    <property type="entry name" value="Homeobox_KN"/>
    <property type="match status" value="1"/>
</dbReference>
<comment type="subcellular location">
    <subcellularLocation>
        <location evidence="5">Nucleus</location>
    </subcellularLocation>
</comment>
<dbReference type="PANTHER" id="PTHR11850">
    <property type="entry name" value="HOMEOBOX PROTEIN TRANSCRIPTION FACTORS"/>
    <property type="match status" value="1"/>
</dbReference>
<evidence type="ECO:0000256" key="4">
    <source>
        <dbReference type="PROSITE-ProRule" id="PRU00042"/>
    </source>
</evidence>
<dbReference type="CDD" id="cd00086">
    <property type="entry name" value="homeodomain"/>
    <property type="match status" value="1"/>
</dbReference>
<dbReference type="GO" id="GO:0003677">
    <property type="term" value="F:DNA binding"/>
    <property type="evidence" value="ECO:0007669"/>
    <property type="project" value="UniProtKB-UniRule"/>
</dbReference>
<name>A0A1V6TA15_9EURO</name>
<organism evidence="9 10">
    <name type="scientific">Penicillium steckii</name>
    <dbReference type="NCBI Taxonomy" id="303698"/>
    <lineage>
        <taxon>Eukaryota</taxon>
        <taxon>Fungi</taxon>
        <taxon>Dikarya</taxon>
        <taxon>Ascomycota</taxon>
        <taxon>Pezizomycotina</taxon>
        <taxon>Eurotiomycetes</taxon>
        <taxon>Eurotiomycetidae</taxon>
        <taxon>Eurotiales</taxon>
        <taxon>Aspergillaceae</taxon>
        <taxon>Penicillium</taxon>
    </lineage>
</organism>
<evidence type="ECO:0000313" key="10">
    <source>
        <dbReference type="Proteomes" id="UP000191285"/>
    </source>
</evidence>
<evidence type="ECO:0000256" key="6">
    <source>
        <dbReference type="SAM" id="MobiDB-lite"/>
    </source>
</evidence>
<dbReference type="SUPFAM" id="SSF46689">
    <property type="entry name" value="Homeodomain-like"/>
    <property type="match status" value="1"/>
</dbReference>
<dbReference type="InterPro" id="IPR050224">
    <property type="entry name" value="TALE_homeobox"/>
</dbReference>
<feature type="domain" description="Homeobox" evidence="7">
    <location>
        <begin position="227"/>
        <end position="290"/>
    </location>
</feature>
<evidence type="ECO:0000259" key="8">
    <source>
        <dbReference type="PROSITE" id="PS50157"/>
    </source>
</evidence>
<keyword evidence="4" id="KW-0479">Metal-binding</keyword>
<dbReference type="EMBL" id="MLKD01000009">
    <property type="protein sequence ID" value="OQE22986.1"/>
    <property type="molecule type" value="Genomic_DNA"/>
</dbReference>
<evidence type="ECO:0000256" key="1">
    <source>
        <dbReference type="ARBA" id="ARBA00023125"/>
    </source>
</evidence>
<dbReference type="Gene3D" id="3.30.160.60">
    <property type="entry name" value="Classic Zinc Finger"/>
    <property type="match status" value="1"/>
</dbReference>
<dbReference type="Proteomes" id="UP000191285">
    <property type="component" value="Unassembled WGS sequence"/>
</dbReference>
<keyword evidence="4" id="KW-0862">Zinc</keyword>
<dbReference type="InterPro" id="IPR008422">
    <property type="entry name" value="KN_HD"/>
</dbReference>
<dbReference type="AlphaFoldDB" id="A0A1V6TA15"/>
<gene>
    <name evidence="9" type="ORF">PENSTE_c009G10185</name>
</gene>
<feature type="region of interest" description="Disordered" evidence="6">
    <location>
        <begin position="1"/>
        <end position="26"/>
    </location>
</feature>
<accession>A0A1V6TA15</accession>
<dbReference type="Gene3D" id="1.10.10.60">
    <property type="entry name" value="Homeodomain-like"/>
    <property type="match status" value="1"/>
</dbReference>
<keyword evidence="4" id="KW-0863">Zinc-finger</keyword>
<reference evidence="10" key="1">
    <citation type="journal article" date="2017" name="Nat. Microbiol.">
        <title>Global analysis of biosynthetic gene clusters reveals vast potential of secondary metabolite production in Penicillium species.</title>
        <authorList>
            <person name="Nielsen J.C."/>
            <person name="Grijseels S."/>
            <person name="Prigent S."/>
            <person name="Ji B."/>
            <person name="Dainat J."/>
            <person name="Nielsen K.F."/>
            <person name="Frisvad J.C."/>
            <person name="Workman M."/>
            <person name="Nielsen J."/>
        </authorList>
    </citation>
    <scope>NUCLEOTIDE SEQUENCE [LARGE SCALE GENOMIC DNA]</scope>
    <source>
        <strain evidence="10">IBT 24891</strain>
    </source>
</reference>
<dbReference type="InterPro" id="IPR001356">
    <property type="entry name" value="HD"/>
</dbReference>
<evidence type="ECO:0000259" key="7">
    <source>
        <dbReference type="PROSITE" id="PS50071"/>
    </source>
</evidence>
<dbReference type="OrthoDB" id="10056939at2759"/>
<comment type="caution">
    <text evidence="9">The sequence shown here is derived from an EMBL/GenBank/DDBJ whole genome shotgun (WGS) entry which is preliminary data.</text>
</comment>
<keyword evidence="2 5" id="KW-0371">Homeobox</keyword>
<dbReference type="GO" id="GO:0006355">
    <property type="term" value="P:regulation of DNA-templated transcription"/>
    <property type="evidence" value="ECO:0007669"/>
    <property type="project" value="InterPro"/>
</dbReference>
<feature type="region of interest" description="Disordered" evidence="6">
    <location>
        <begin position="282"/>
        <end position="310"/>
    </location>
</feature>
<keyword evidence="10" id="KW-1185">Reference proteome</keyword>
<dbReference type="GO" id="GO:0005634">
    <property type="term" value="C:nucleus"/>
    <property type="evidence" value="ECO:0007669"/>
    <property type="project" value="UniProtKB-SubCell"/>
</dbReference>
<dbReference type="InterPro" id="IPR013087">
    <property type="entry name" value="Znf_C2H2_type"/>
</dbReference>
<dbReference type="GO" id="GO:0008270">
    <property type="term" value="F:zinc ion binding"/>
    <property type="evidence" value="ECO:0007669"/>
    <property type="project" value="UniProtKB-KW"/>
</dbReference>
<dbReference type="PROSITE" id="PS00028">
    <property type="entry name" value="ZINC_FINGER_C2H2_1"/>
    <property type="match status" value="1"/>
</dbReference>
<dbReference type="SMART" id="SM00389">
    <property type="entry name" value="HOX"/>
    <property type="match status" value="1"/>
</dbReference>
<dbReference type="PROSITE" id="PS50157">
    <property type="entry name" value="ZINC_FINGER_C2H2_2"/>
    <property type="match status" value="1"/>
</dbReference>
<dbReference type="SMART" id="SM00355">
    <property type="entry name" value="ZnF_C2H2"/>
    <property type="match status" value="3"/>
</dbReference>
<evidence type="ECO:0000256" key="3">
    <source>
        <dbReference type="ARBA" id="ARBA00023242"/>
    </source>
</evidence>
<dbReference type="InterPro" id="IPR009057">
    <property type="entry name" value="Homeodomain-like_sf"/>
</dbReference>
<keyword evidence="3 5" id="KW-0539">Nucleus</keyword>